<dbReference type="InterPro" id="IPR058609">
    <property type="entry name" value="HTH_CLF-like"/>
</dbReference>
<sequence length="970" mass="108470">MDEETGGKGKEIKSDGENEGDSSASLTYRINQLKRQIQTDRVLSVRDKLEENKRKLENHVSELLLLATSRSDTMKNSGTGKMLSLRISSPLCKVGGLVQGSGDRDYANGEEVVSSITARLPFIQNIPPYTTWIFLDKNQRMAEDQSVVGRRRIYYDQHGSEALICSDSEEDIAEPEEEKRHFSEGEDKILRMASQEFGLNEEVLDILTQYVGGTTSEILEHCNVLEEKHQDTDGKSLKDSRESGFGGSMFLDKSLTAALDSFDNLFCRRCLVFDCRLHGCSQILIDAIEKQPYSSDSEDDRKPCGDRCYLKVKGVANQTKYSTVDPVEGLEKHTSEAGGSTMDINRTRDPDEHIDSKMKHGVSESINTTLEKSDLVLDDQQDSSGKRRKLSLPNAVSVAAEDGSESNGMSIITNDYVSHSQAPDQSGYNHGTSLHKTGENVRNEAEDTIKETVKHASCSKNLPEWKPLEKELYLKGIEIFGRNSGTESERLDGKNKRSLSESSHVTWYFWEYSGLGKGGPHYVSYMQPYLVFVQDALDAVSACNDRSNSEIGTVCHALPATHISVSKPTSVKLFLRSKAPHADPTLWDFAGCLIARNLLPGLKTCMEVSSYMDNRAAAQRGGSSSLFSEDNGKTDMDYMKCPYIKTNNPINIILVLIRLTPYADIFQSKDKDIVNGIELDIPTKSRFLRRRGRTRKLKYSSKSSGHPSIWRRMADGKNQSCIQYNPCGCQPMCGKHCPCLQNGTCCEKYCGCSKSCKNRFRGCHCAKSQCRSRQCPCFAAGRECDPDVCRNCWVSCGDGSLGEPPRQGEGQCGNMRLLLRQQQRILLSKSDVAGWGAFLKNPVYKNDYLGEYTGELISHREADKRGKIYDRANSSFLFDLNDQYVLDAYRKGDKLKFANHSSNPNCFAKVMLVAGDHRVGIFAKERIEASEELFYDYRYGPDQAPIWARKPEGSKTDDSPAPQGRPKKHQ</sequence>
<keyword evidence="2" id="KW-0489">Methyltransferase</keyword>
<dbReference type="GO" id="GO:0032259">
    <property type="term" value="P:methylation"/>
    <property type="evidence" value="ECO:0007669"/>
    <property type="project" value="UniProtKB-KW"/>
</dbReference>
<keyword evidence="4" id="KW-0949">S-adenosyl-L-methionine</keyword>
<dbReference type="SMART" id="SM00317">
    <property type="entry name" value="SET"/>
    <property type="match status" value="1"/>
</dbReference>
<evidence type="ECO:0000313" key="10">
    <source>
        <dbReference type="EMBL" id="WMV10508.1"/>
    </source>
</evidence>
<dbReference type="InterPro" id="IPR041355">
    <property type="entry name" value="Pre-SET_CXC"/>
</dbReference>
<dbReference type="Pfam" id="PF18264">
    <property type="entry name" value="preSET_CXC"/>
    <property type="match status" value="1"/>
</dbReference>
<evidence type="ECO:0000259" key="8">
    <source>
        <dbReference type="PROSITE" id="PS50280"/>
    </source>
</evidence>
<feature type="compositionally biased region" description="Basic and acidic residues" evidence="7">
    <location>
        <begin position="345"/>
        <end position="362"/>
    </location>
</feature>
<keyword evidence="5" id="KW-0539">Nucleus</keyword>
<dbReference type="Pfam" id="PF00856">
    <property type="entry name" value="SET"/>
    <property type="match status" value="1"/>
</dbReference>
<accession>A0AAF0TAU5</accession>
<dbReference type="GO" id="GO:0031507">
    <property type="term" value="P:heterochromatin formation"/>
    <property type="evidence" value="ECO:0007669"/>
    <property type="project" value="TreeGrafter"/>
</dbReference>
<dbReference type="InterPro" id="IPR001214">
    <property type="entry name" value="SET_dom"/>
</dbReference>
<dbReference type="SMART" id="SM01114">
    <property type="entry name" value="CXC"/>
    <property type="match status" value="1"/>
</dbReference>
<dbReference type="GO" id="GO:0003682">
    <property type="term" value="F:chromatin binding"/>
    <property type="evidence" value="ECO:0007669"/>
    <property type="project" value="TreeGrafter"/>
</dbReference>
<dbReference type="GO" id="GO:0050793">
    <property type="term" value="P:regulation of developmental process"/>
    <property type="evidence" value="ECO:0007669"/>
    <property type="project" value="UniProtKB-ARBA"/>
</dbReference>
<dbReference type="Proteomes" id="UP001234989">
    <property type="component" value="Chromosome 1"/>
</dbReference>
<evidence type="ECO:0000256" key="4">
    <source>
        <dbReference type="ARBA" id="ARBA00022691"/>
    </source>
</evidence>
<dbReference type="InterPro" id="IPR046341">
    <property type="entry name" value="SET_dom_sf"/>
</dbReference>
<name>A0AAF0TAU5_SOLVR</name>
<gene>
    <name evidence="10" type="ORF">MTR67_003893</name>
</gene>
<evidence type="ECO:0000256" key="6">
    <source>
        <dbReference type="ARBA" id="ARBA00048568"/>
    </source>
</evidence>
<dbReference type="InterPro" id="IPR026489">
    <property type="entry name" value="CXC_dom"/>
</dbReference>
<dbReference type="PANTHER" id="PTHR45747">
    <property type="entry name" value="HISTONE-LYSINE N-METHYLTRANSFERASE E(Z)"/>
    <property type="match status" value="1"/>
</dbReference>
<proteinExistence type="predicted"/>
<comment type="catalytic activity">
    <reaction evidence="6">
        <text>L-lysyl(27)-[histone H3] + 3 S-adenosyl-L-methionine = N(6),N(6),N(6)-trimethyl-L-lysyl(27)-[histone H3] + 3 S-adenosyl-L-homocysteine + 3 H(+)</text>
        <dbReference type="Rhea" id="RHEA:60292"/>
        <dbReference type="Rhea" id="RHEA-COMP:15535"/>
        <dbReference type="Rhea" id="RHEA-COMP:15548"/>
        <dbReference type="ChEBI" id="CHEBI:15378"/>
        <dbReference type="ChEBI" id="CHEBI:29969"/>
        <dbReference type="ChEBI" id="CHEBI:57856"/>
        <dbReference type="ChEBI" id="CHEBI:59789"/>
        <dbReference type="ChEBI" id="CHEBI:61961"/>
        <dbReference type="EC" id="2.1.1.356"/>
    </reaction>
</comment>
<dbReference type="PROSITE" id="PS51633">
    <property type="entry name" value="CXC"/>
    <property type="match status" value="1"/>
</dbReference>
<evidence type="ECO:0000256" key="1">
    <source>
        <dbReference type="ARBA" id="ARBA00004123"/>
    </source>
</evidence>
<dbReference type="PROSITE" id="PS51576">
    <property type="entry name" value="SAM_MT43_EZ"/>
    <property type="match status" value="1"/>
</dbReference>
<evidence type="ECO:0000256" key="7">
    <source>
        <dbReference type="SAM" id="MobiDB-lite"/>
    </source>
</evidence>
<evidence type="ECO:0000256" key="3">
    <source>
        <dbReference type="ARBA" id="ARBA00022679"/>
    </source>
</evidence>
<dbReference type="PANTHER" id="PTHR45747:SF14">
    <property type="entry name" value="HISTONE-LYSINE N-METHYLTRANSFERASE EZA1"/>
    <property type="match status" value="1"/>
</dbReference>
<evidence type="ECO:0000313" key="11">
    <source>
        <dbReference type="Proteomes" id="UP001234989"/>
    </source>
</evidence>
<feature type="compositionally biased region" description="Basic and acidic residues" evidence="7">
    <location>
        <begin position="949"/>
        <end position="958"/>
    </location>
</feature>
<dbReference type="AlphaFoldDB" id="A0AAF0TAU5"/>
<feature type="region of interest" description="Disordered" evidence="7">
    <location>
        <begin position="945"/>
        <end position="970"/>
    </location>
</feature>
<evidence type="ECO:0000259" key="9">
    <source>
        <dbReference type="PROSITE" id="PS51633"/>
    </source>
</evidence>
<feature type="region of interest" description="Disordered" evidence="7">
    <location>
        <begin position="326"/>
        <end position="403"/>
    </location>
</feature>
<dbReference type="InterPro" id="IPR045318">
    <property type="entry name" value="EZH1/2-like"/>
</dbReference>
<keyword evidence="3" id="KW-0808">Transferase</keyword>
<dbReference type="PROSITE" id="PS50280">
    <property type="entry name" value="SET"/>
    <property type="match status" value="1"/>
</dbReference>
<dbReference type="InterPro" id="IPR033467">
    <property type="entry name" value="Tesmin/TSO1-like_CXC"/>
</dbReference>
<dbReference type="InterPro" id="IPR025778">
    <property type="entry name" value="Hist-Lys_N-MeTrfase_plant"/>
</dbReference>
<dbReference type="Pfam" id="PF25996">
    <property type="entry name" value="HTH_CLF_N"/>
    <property type="match status" value="1"/>
</dbReference>
<dbReference type="SUPFAM" id="SSF82199">
    <property type="entry name" value="SET domain"/>
    <property type="match status" value="1"/>
</dbReference>
<evidence type="ECO:0000256" key="2">
    <source>
        <dbReference type="ARBA" id="ARBA00022603"/>
    </source>
</evidence>
<dbReference type="FunFam" id="2.170.270.10:FF:000001">
    <property type="entry name" value="Putative histone-lysine N-methyltransferase EZH2"/>
    <property type="match status" value="1"/>
</dbReference>
<feature type="domain" description="CXC" evidence="9">
    <location>
        <begin position="710"/>
        <end position="809"/>
    </location>
</feature>
<dbReference type="GO" id="GO:0140951">
    <property type="term" value="F:histone H3K27 trimethyltransferase activity"/>
    <property type="evidence" value="ECO:0007669"/>
    <property type="project" value="UniProtKB-EC"/>
</dbReference>
<dbReference type="GO" id="GO:0031519">
    <property type="term" value="C:PcG protein complex"/>
    <property type="evidence" value="ECO:0007669"/>
    <property type="project" value="InterPro"/>
</dbReference>
<dbReference type="Gene3D" id="2.170.270.10">
    <property type="entry name" value="SET domain"/>
    <property type="match status" value="1"/>
</dbReference>
<dbReference type="EMBL" id="CP133612">
    <property type="protein sequence ID" value="WMV10508.1"/>
    <property type="molecule type" value="Genomic_DNA"/>
</dbReference>
<comment type="subcellular location">
    <subcellularLocation>
        <location evidence="1">Nucleus</location>
    </subcellularLocation>
</comment>
<evidence type="ECO:0000256" key="5">
    <source>
        <dbReference type="ARBA" id="ARBA00023242"/>
    </source>
</evidence>
<keyword evidence="11" id="KW-1185">Reference proteome</keyword>
<dbReference type="CDD" id="cd10519">
    <property type="entry name" value="SET_EZH"/>
    <property type="match status" value="1"/>
</dbReference>
<reference evidence="10" key="1">
    <citation type="submission" date="2023-08" db="EMBL/GenBank/DDBJ databases">
        <title>A de novo genome assembly of Solanum verrucosum Schlechtendal, a Mexican diploid species geographically isolated from the other diploid A-genome species in potato relatives.</title>
        <authorList>
            <person name="Hosaka K."/>
        </authorList>
    </citation>
    <scope>NUCLEOTIDE SEQUENCE</scope>
    <source>
        <tissue evidence="10">Young leaves</tissue>
    </source>
</reference>
<feature type="compositionally biased region" description="Basic and acidic residues" evidence="7">
    <location>
        <begin position="1"/>
        <end position="16"/>
    </location>
</feature>
<feature type="domain" description="SET" evidence="8">
    <location>
        <begin position="823"/>
        <end position="938"/>
    </location>
</feature>
<feature type="region of interest" description="Disordered" evidence="7">
    <location>
        <begin position="1"/>
        <end position="25"/>
    </location>
</feature>
<protein>
    <submittedName>
        <fullName evidence="10">Uncharacterized protein</fullName>
    </submittedName>
</protein>
<organism evidence="10 11">
    <name type="scientific">Solanum verrucosum</name>
    <dbReference type="NCBI Taxonomy" id="315347"/>
    <lineage>
        <taxon>Eukaryota</taxon>
        <taxon>Viridiplantae</taxon>
        <taxon>Streptophyta</taxon>
        <taxon>Embryophyta</taxon>
        <taxon>Tracheophyta</taxon>
        <taxon>Spermatophyta</taxon>
        <taxon>Magnoliopsida</taxon>
        <taxon>eudicotyledons</taxon>
        <taxon>Gunneridae</taxon>
        <taxon>Pentapetalae</taxon>
        <taxon>asterids</taxon>
        <taxon>lamiids</taxon>
        <taxon>Solanales</taxon>
        <taxon>Solanaceae</taxon>
        <taxon>Solanoideae</taxon>
        <taxon>Solaneae</taxon>
        <taxon>Solanum</taxon>
    </lineage>
</organism>